<dbReference type="Proteomes" id="UP000321378">
    <property type="component" value="Chromosome"/>
</dbReference>
<dbReference type="HAMAP" id="MF_00269">
    <property type="entry name" value="Tpx"/>
    <property type="match status" value="1"/>
</dbReference>
<comment type="subunit">
    <text evidence="3">Homodimer.</text>
</comment>
<proteinExistence type="inferred from homology"/>
<dbReference type="STRING" id="1122173.GCA_000482505_00614"/>
<comment type="function">
    <text evidence="3">Thiol-specific peroxidase that catalyzes the reduction of hydrogen peroxide and organic hydroperoxides to water and alcohols, respectively. Plays a role in cell protection against oxidative stress by detoxifying peroxides.</text>
</comment>
<organism evidence="5 8">
    <name type="scientific">Leptotrichia trevisanii</name>
    <dbReference type="NCBI Taxonomy" id="109328"/>
    <lineage>
        <taxon>Bacteria</taxon>
        <taxon>Fusobacteriati</taxon>
        <taxon>Fusobacteriota</taxon>
        <taxon>Fusobacteriia</taxon>
        <taxon>Fusobacteriales</taxon>
        <taxon>Leptotrichiaceae</taxon>
        <taxon>Leptotrichia</taxon>
    </lineage>
</organism>
<dbReference type="EMBL" id="AP019840">
    <property type="protein sequence ID" value="BBM51108.1"/>
    <property type="molecule type" value="Genomic_DNA"/>
</dbReference>
<feature type="domain" description="Thioredoxin" evidence="4">
    <location>
        <begin position="22"/>
        <end position="172"/>
    </location>
</feature>
<dbReference type="OrthoDB" id="9781543at2"/>
<evidence type="ECO:0000313" key="7">
    <source>
        <dbReference type="Proteomes" id="UP000321378"/>
    </source>
</evidence>
<dbReference type="AlphaFoldDB" id="A0A510JXI6"/>
<dbReference type="PROSITE" id="PS51352">
    <property type="entry name" value="THIOREDOXIN_2"/>
    <property type="match status" value="1"/>
</dbReference>
<comment type="caution">
    <text evidence="3">Lacks conserved residue(s) required for the propagation of feature annotation.</text>
</comment>
<dbReference type="CDD" id="cd03014">
    <property type="entry name" value="PRX_Atyp2cys"/>
    <property type="match status" value="1"/>
</dbReference>
<evidence type="ECO:0000313" key="5">
    <source>
        <dbReference type="EMBL" id="BBM43966.1"/>
    </source>
</evidence>
<keyword evidence="3" id="KW-0560">Oxidoreductase</keyword>
<reference evidence="5 8" key="1">
    <citation type="submission" date="2019-07" db="EMBL/GenBank/DDBJ databases">
        <title>Complete Genome Sequence of Leptotrichia trevisanii Strain JMUB3870.</title>
        <authorList>
            <person name="Watanabe S."/>
            <person name="Cui L."/>
        </authorList>
    </citation>
    <scope>NUCLEOTIDE SEQUENCE [LARGE SCALE GENOMIC DNA]</scope>
    <source>
        <strain evidence="5 8">JMUB3870</strain>
    </source>
</reference>
<dbReference type="InterPro" id="IPR002065">
    <property type="entry name" value="TPX"/>
</dbReference>
<protein>
    <recommendedName>
        <fullName evidence="3">Thiol peroxidase</fullName>
        <shortName evidence="3">Tpx</shortName>
        <ecNumber evidence="3">1.11.1.24</ecNumber>
    </recommendedName>
    <alternativeName>
        <fullName evidence="3">Peroxiredoxin tpx</fullName>
        <shortName evidence="3">Prx</shortName>
    </alternativeName>
    <alternativeName>
        <fullName evidence="3">Thioredoxin peroxidase</fullName>
    </alternativeName>
    <alternativeName>
        <fullName evidence="3">Thioredoxin-dependent peroxiredoxin</fullName>
    </alternativeName>
</protein>
<dbReference type="RefSeq" id="WP_026747611.1">
    <property type="nucleotide sequence ID" value="NZ_AP019831.1"/>
</dbReference>
<evidence type="ECO:0000259" key="4">
    <source>
        <dbReference type="PROSITE" id="PS51352"/>
    </source>
</evidence>
<dbReference type="InterPro" id="IPR050455">
    <property type="entry name" value="Tpx_Peroxidase_subfamily"/>
</dbReference>
<gene>
    <name evidence="3" type="primary">tpx</name>
    <name evidence="5" type="ORF">JMUB3870_0055</name>
    <name evidence="6" type="ORF">JMUB3935_0057</name>
</gene>
<dbReference type="InterPro" id="IPR036249">
    <property type="entry name" value="Thioredoxin-like_sf"/>
</dbReference>
<dbReference type="EMBL" id="AP019831">
    <property type="protein sequence ID" value="BBM43966.1"/>
    <property type="molecule type" value="Genomic_DNA"/>
</dbReference>
<dbReference type="NCBIfam" id="NF001808">
    <property type="entry name" value="PRK00522.1"/>
    <property type="match status" value="1"/>
</dbReference>
<dbReference type="PANTHER" id="PTHR43110:SF1">
    <property type="entry name" value="THIOL PEROXIDASE"/>
    <property type="match status" value="1"/>
</dbReference>
<evidence type="ECO:0000313" key="8">
    <source>
        <dbReference type="Proteomes" id="UP000422644"/>
    </source>
</evidence>
<feature type="active site" description="Cysteine sulfenic acid (-SOH) intermediate" evidence="3">
    <location>
        <position position="64"/>
    </location>
</feature>
<dbReference type="Proteomes" id="UP000422644">
    <property type="component" value="Chromosome"/>
</dbReference>
<evidence type="ECO:0000256" key="1">
    <source>
        <dbReference type="ARBA" id="ARBA00023157"/>
    </source>
</evidence>
<comment type="catalytic activity">
    <reaction evidence="3">
        <text>a hydroperoxide + [thioredoxin]-dithiol = an alcohol + [thioredoxin]-disulfide + H2O</text>
        <dbReference type="Rhea" id="RHEA:62620"/>
        <dbReference type="Rhea" id="RHEA-COMP:10698"/>
        <dbReference type="Rhea" id="RHEA-COMP:10700"/>
        <dbReference type="ChEBI" id="CHEBI:15377"/>
        <dbReference type="ChEBI" id="CHEBI:29950"/>
        <dbReference type="ChEBI" id="CHEBI:30879"/>
        <dbReference type="ChEBI" id="CHEBI:35924"/>
        <dbReference type="ChEBI" id="CHEBI:50058"/>
        <dbReference type="EC" id="1.11.1.24"/>
    </reaction>
</comment>
<evidence type="ECO:0000313" key="6">
    <source>
        <dbReference type="EMBL" id="BBM51108.1"/>
    </source>
</evidence>
<keyword evidence="2 3" id="KW-0676">Redox-active center</keyword>
<reference evidence="6 7" key="2">
    <citation type="submission" date="2019-07" db="EMBL/GenBank/DDBJ databases">
        <title>Complete Genome Sequence of Leptotrichia trevisanii Strain JMUB3935.</title>
        <authorList>
            <person name="Watanabe S."/>
            <person name="Cui L."/>
        </authorList>
    </citation>
    <scope>NUCLEOTIDE SEQUENCE [LARGE SCALE GENOMIC DNA]</scope>
    <source>
        <strain evidence="6 7">JMUB3935</strain>
    </source>
</reference>
<accession>A0A510JXI6</accession>
<evidence type="ECO:0000256" key="2">
    <source>
        <dbReference type="ARBA" id="ARBA00023284"/>
    </source>
</evidence>
<keyword evidence="3" id="KW-0049">Antioxidant</keyword>
<dbReference type="InterPro" id="IPR013766">
    <property type="entry name" value="Thioredoxin_domain"/>
</dbReference>
<name>A0A510JXI6_9FUSO</name>
<evidence type="ECO:0000256" key="3">
    <source>
        <dbReference type="HAMAP-Rule" id="MF_00269"/>
    </source>
</evidence>
<dbReference type="GO" id="GO:0008379">
    <property type="term" value="F:thioredoxin peroxidase activity"/>
    <property type="evidence" value="ECO:0007669"/>
    <property type="project" value="UniProtKB-UniRule"/>
</dbReference>
<dbReference type="InterPro" id="IPR013740">
    <property type="entry name" value="Redoxin"/>
</dbReference>
<dbReference type="PANTHER" id="PTHR43110">
    <property type="entry name" value="THIOL PEROXIDASE"/>
    <property type="match status" value="1"/>
</dbReference>
<dbReference type="EC" id="1.11.1.24" evidence="3"/>
<dbReference type="Pfam" id="PF08534">
    <property type="entry name" value="Redoxin"/>
    <property type="match status" value="1"/>
</dbReference>
<dbReference type="SUPFAM" id="SSF52833">
    <property type="entry name" value="Thioredoxin-like"/>
    <property type="match status" value="1"/>
</dbReference>
<keyword evidence="8" id="KW-1185">Reference proteome</keyword>
<comment type="similarity">
    <text evidence="3">Belongs to the peroxiredoxin family. Tpx subfamily.</text>
</comment>
<keyword evidence="1" id="KW-1015">Disulfide bond</keyword>
<keyword evidence="3" id="KW-0575">Peroxidase</keyword>
<dbReference type="Gene3D" id="3.40.30.10">
    <property type="entry name" value="Glutaredoxin"/>
    <property type="match status" value="1"/>
</dbReference>
<sequence>MTEIKNKVTFKGNPVTLVGNEVKAGDTAPDFTVLSPELKEVKLSDYKGKVVVIAVFPSVDTGVCALQLARFNQEAASFGDDVQLLTISADLPFALGRYCADKGIANALTASDHRELDFGTKYGFVIKELRLLSRGTVIVDKDGVIRYVEYVSEVGEHPDYEKALKVIKELAK</sequence>